<dbReference type="SMART" id="SM00450">
    <property type="entry name" value="RHOD"/>
    <property type="match status" value="1"/>
</dbReference>
<dbReference type="InterPro" id="IPR001763">
    <property type="entry name" value="Rhodanese-like_dom"/>
</dbReference>
<dbReference type="Gene3D" id="3.40.250.10">
    <property type="entry name" value="Rhodanese-like domain"/>
    <property type="match status" value="1"/>
</dbReference>
<feature type="domain" description="Rhodanese" evidence="2">
    <location>
        <begin position="24"/>
        <end position="146"/>
    </location>
</feature>
<dbReference type="Pfam" id="PF26341">
    <property type="entry name" value="AAA_SelU"/>
    <property type="match status" value="1"/>
</dbReference>
<evidence type="ECO:0000259" key="2">
    <source>
        <dbReference type="PROSITE" id="PS50206"/>
    </source>
</evidence>
<dbReference type="InterPro" id="IPR058840">
    <property type="entry name" value="AAA_SelU"/>
</dbReference>
<dbReference type="PANTHER" id="PTHR30401:SF0">
    <property type="entry name" value="TRNA 2-SELENOURIDINE SYNTHASE"/>
    <property type="match status" value="1"/>
</dbReference>
<dbReference type="EMBL" id="QUAJ01000005">
    <property type="protein sequence ID" value="REI42210.1"/>
    <property type="molecule type" value="Genomic_DNA"/>
</dbReference>
<dbReference type="InterPro" id="IPR036873">
    <property type="entry name" value="Rhodanese-like_dom_sf"/>
</dbReference>
<organism evidence="3 4">
    <name type="scientific">Psychrilyobacter piezotolerans</name>
    <dbReference type="NCBI Taxonomy" id="2293438"/>
    <lineage>
        <taxon>Bacteria</taxon>
        <taxon>Fusobacteriati</taxon>
        <taxon>Fusobacteriota</taxon>
        <taxon>Fusobacteriia</taxon>
        <taxon>Fusobacteriales</taxon>
        <taxon>Fusobacteriaceae</taxon>
        <taxon>Psychrilyobacter</taxon>
    </lineage>
</organism>
<name>A0ABX9KJ68_9FUSO</name>
<dbReference type="PROSITE" id="PS50206">
    <property type="entry name" value="RHODANESE_3"/>
    <property type="match status" value="1"/>
</dbReference>
<accession>A0ABX9KJ68</accession>
<dbReference type="RefSeq" id="WP_114641588.1">
    <property type="nucleotide sequence ID" value="NZ_QUAJ01000005.1"/>
</dbReference>
<reference evidence="3 4" key="1">
    <citation type="submission" date="2018-08" db="EMBL/GenBank/DDBJ databases">
        <title>Draft genome sequence of Psychrilyobacter sp. strain SD5 isolated from Black Sea water.</title>
        <authorList>
            <person name="Yadav S."/>
            <person name="Villanueva L."/>
            <person name="Damste J.S.S."/>
        </authorList>
    </citation>
    <scope>NUCLEOTIDE SEQUENCE [LARGE SCALE GENOMIC DNA]</scope>
    <source>
        <strain evidence="3 4">SD5</strain>
    </source>
</reference>
<dbReference type="SUPFAM" id="SSF52540">
    <property type="entry name" value="P-loop containing nucleoside triphosphate hydrolases"/>
    <property type="match status" value="1"/>
</dbReference>
<dbReference type="PANTHER" id="PTHR30401">
    <property type="entry name" value="TRNA 2-SELENOURIDINE SYNTHASE"/>
    <property type="match status" value="1"/>
</dbReference>
<keyword evidence="4" id="KW-1185">Reference proteome</keyword>
<protein>
    <submittedName>
        <fullName evidence="3">tRNA 2-selenouridine(34) synthase MnmH</fullName>
    </submittedName>
</protein>
<keyword evidence="1" id="KW-0711">Selenium</keyword>
<dbReference type="NCBIfam" id="NF008750">
    <property type="entry name" value="PRK11784.1-2"/>
    <property type="match status" value="1"/>
</dbReference>
<proteinExistence type="predicted"/>
<dbReference type="Proteomes" id="UP000263486">
    <property type="component" value="Unassembled WGS sequence"/>
</dbReference>
<evidence type="ECO:0000313" key="4">
    <source>
        <dbReference type="Proteomes" id="UP000263486"/>
    </source>
</evidence>
<dbReference type="Pfam" id="PF00581">
    <property type="entry name" value="Rhodanese"/>
    <property type="match status" value="1"/>
</dbReference>
<evidence type="ECO:0000313" key="3">
    <source>
        <dbReference type="EMBL" id="REI42210.1"/>
    </source>
</evidence>
<dbReference type="InterPro" id="IPR017582">
    <property type="entry name" value="SelU"/>
</dbReference>
<gene>
    <name evidence="3" type="ORF">DYH56_04080</name>
</gene>
<sequence length="355" mass="40629">MNFLKTNIYDDMNKNELSYKELLEKNNYILIDVRTPKEYQESTIPGAINIPVLLDEERVMVGTAYKKESQEKAKQLGIEAISKRLGDITKQISELSKKCDNIIFFCARGGMRSGSMTSFFKSMGYKTARLSGGYKSYRAFIIEDLENIVQGVTLITLHGKTGTGKTKILNELQNKGVETIDLEGMAKNRGSHFGHIGIPQDRSQKTFESLLYDAVKHRKNNVIVIEGESRKIGPIHIPDPFWDTMKEGVKILVEAPTEMRLDIIMDDYTGIDELKGNLLEVAEKLKRYMDGSAHSKFIDLVEHGEIREAARQMMIEYYDPMYNKSLNKHNYHEKVMIESIEDGIIKLKEVFKKHM</sequence>
<comment type="caution">
    <text evidence="3">The sequence shown here is derived from an EMBL/GenBank/DDBJ whole genome shotgun (WGS) entry which is preliminary data.</text>
</comment>
<dbReference type="Gene3D" id="3.40.50.300">
    <property type="entry name" value="P-loop containing nucleotide triphosphate hydrolases"/>
    <property type="match status" value="1"/>
</dbReference>
<dbReference type="SUPFAM" id="SSF52821">
    <property type="entry name" value="Rhodanese/Cell cycle control phosphatase"/>
    <property type="match status" value="1"/>
</dbReference>
<dbReference type="NCBIfam" id="NF008752">
    <property type="entry name" value="PRK11784.1-4"/>
    <property type="match status" value="1"/>
</dbReference>
<evidence type="ECO:0000256" key="1">
    <source>
        <dbReference type="ARBA" id="ARBA00023266"/>
    </source>
</evidence>
<dbReference type="NCBIfam" id="TIGR03167">
    <property type="entry name" value="tRNA_sel_U_synt"/>
    <property type="match status" value="1"/>
</dbReference>
<dbReference type="InterPro" id="IPR027417">
    <property type="entry name" value="P-loop_NTPase"/>
</dbReference>